<feature type="region of interest" description="Disordered" evidence="4">
    <location>
        <begin position="198"/>
        <end position="217"/>
    </location>
</feature>
<name>A0AAE0RXH9_9BIVA</name>
<evidence type="ECO:0000256" key="2">
    <source>
        <dbReference type="ARBA" id="ARBA00023242"/>
    </source>
</evidence>
<comment type="subcellular location">
    <subcellularLocation>
        <location evidence="3">Nucleus</location>
    </subcellularLocation>
</comment>
<dbReference type="GO" id="GO:0000981">
    <property type="term" value="F:DNA-binding transcription factor activity, RNA polymerase II-specific"/>
    <property type="evidence" value="ECO:0007669"/>
    <property type="project" value="TreeGrafter"/>
</dbReference>
<sequence length="654" mass="74931">MFVNIAKMSQTRRKNLMAEEIVTDMQISSHVSRFDGISHAVGHQFHGRIVCDSKTEDKHLFKGNKLGQINLADGHFRFSEQSCQGERHNCYKSTKKEKCVFRKKAKRKKGRKKRWTLPAEISDDSDVESNVASCPQETWEQVEARRREIKRKLLTRQEHLLTKEEEEDIHTRAESFAITALPDPEYYILIENDSMPRIPNCENRDEEYPTSGTRKRRRRSYGNYDCFVTSHNKDHVLDSPRMLPIGTRLLKPSTKLVELVAKAIDSSPDNLLQVQQIYTYLQNRYPYFRYMEGASINSWKSSIRHALYQKWFRKIPFDLSYINSKGCYWAINYKHSPKEWSLPFSSSNDSLGNSEDEFPEDFDIDPDTHEAVCALLREEEQEEINTEDPDQLSDQTDIMSIAKEYGISLPSADSNKHVPSPVKEPDPILATCIPQNVIISKGTKAYSLFRDQCLQSNRMFNKDCFSSTPSLINIDDSSLPTDVVQRSLQLGTPLPSPKYAQRSDDFVRDSPIGSIGNISKGDNSPLVNWTSTFEEPYILSPQQTSKIYFMGYPLRVGDTFNEKILENCDVSQSFPHPVGQPIQNYWKSPVHRVRDVLLSDGHQEINYGGPLQNCWRSPSMRSNASSTEFEIIAEFSTNSPCVSCDSVDSYGLIV</sequence>
<dbReference type="Pfam" id="PF00250">
    <property type="entry name" value="Forkhead"/>
    <property type="match status" value="1"/>
</dbReference>
<dbReference type="InterPro" id="IPR050211">
    <property type="entry name" value="FOX_domain-containing"/>
</dbReference>
<keyword evidence="2 3" id="KW-0539">Nucleus</keyword>
<keyword evidence="7" id="KW-1185">Reference proteome</keyword>
<dbReference type="GO" id="GO:0030154">
    <property type="term" value="P:cell differentiation"/>
    <property type="evidence" value="ECO:0007669"/>
    <property type="project" value="TreeGrafter"/>
</dbReference>
<dbReference type="InterPro" id="IPR001766">
    <property type="entry name" value="Fork_head_dom"/>
</dbReference>
<dbReference type="GO" id="GO:0009653">
    <property type="term" value="P:anatomical structure morphogenesis"/>
    <property type="evidence" value="ECO:0007669"/>
    <property type="project" value="TreeGrafter"/>
</dbReference>
<accession>A0AAE0RXH9</accession>
<feature type="domain" description="Fork-head" evidence="5">
    <location>
        <begin position="251"/>
        <end position="332"/>
    </location>
</feature>
<evidence type="ECO:0000259" key="5">
    <source>
        <dbReference type="PROSITE" id="PS50039"/>
    </source>
</evidence>
<dbReference type="EMBL" id="JAEAOA010001897">
    <property type="protein sequence ID" value="KAK3581527.1"/>
    <property type="molecule type" value="Genomic_DNA"/>
</dbReference>
<reference evidence="6" key="1">
    <citation type="journal article" date="2021" name="Genome Biol. Evol.">
        <title>A High-Quality Reference Genome for a Parasitic Bivalve with Doubly Uniparental Inheritance (Bivalvia: Unionida).</title>
        <authorList>
            <person name="Smith C.H."/>
        </authorList>
    </citation>
    <scope>NUCLEOTIDE SEQUENCE</scope>
    <source>
        <strain evidence="6">CHS0354</strain>
    </source>
</reference>
<keyword evidence="1 3" id="KW-0238">DNA-binding</keyword>
<reference evidence="6" key="3">
    <citation type="submission" date="2023-05" db="EMBL/GenBank/DDBJ databases">
        <authorList>
            <person name="Smith C.H."/>
        </authorList>
    </citation>
    <scope>NUCLEOTIDE SEQUENCE</scope>
    <source>
        <strain evidence="6">CHS0354</strain>
        <tissue evidence="6">Mantle</tissue>
    </source>
</reference>
<evidence type="ECO:0000256" key="1">
    <source>
        <dbReference type="ARBA" id="ARBA00023125"/>
    </source>
</evidence>
<dbReference type="SUPFAM" id="SSF46785">
    <property type="entry name" value="Winged helix' DNA-binding domain"/>
    <property type="match status" value="1"/>
</dbReference>
<dbReference type="GO" id="GO:0000978">
    <property type="term" value="F:RNA polymerase II cis-regulatory region sequence-specific DNA binding"/>
    <property type="evidence" value="ECO:0007669"/>
    <property type="project" value="TreeGrafter"/>
</dbReference>
<comment type="caution">
    <text evidence="6">The sequence shown here is derived from an EMBL/GenBank/DDBJ whole genome shotgun (WGS) entry which is preliminary data.</text>
</comment>
<dbReference type="PROSITE" id="PS50039">
    <property type="entry name" value="FORK_HEAD_3"/>
    <property type="match status" value="1"/>
</dbReference>
<dbReference type="PANTHER" id="PTHR11829">
    <property type="entry name" value="FORKHEAD BOX PROTEIN"/>
    <property type="match status" value="1"/>
</dbReference>
<organism evidence="6 7">
    <name type="scientific">Potamilus streckersoni</name>
    <dbReference type="NCBI Taxonomy" id="2493646"/>
    <lineage>
        <taxon>Eukaryota</taxon>
        <taxon>Metazoa</taxon>
        <taxon>Spiralia</taxon>
        <taxon>Lophotrochozoa</taxon>
        <taxon>Mollusca</taxon>
        <taxon>Bivalvia</taxon>
        <taxon>Autobranchia</taxon>
        <taxon>Heteroconchia</taxon>
        <taxon>Palaeoheterodonta</taxon>
        <taxon>Unionida</taxon>
        <taxon>Unionoidea</taxon>
        <taxon>Unionidae</taxon>
        <taxon>Ambleminae</taxon>
        <taxon>Lampsilini</taxon>
        <taxon>Potamilus</taxon>
    </lineage>
</organism>
<dbReference type="InterPro" id="IPR030456">
    <property type="entry name" value="TF_fork_head_CS_2"/>
</dbReference>
<evidence type="ECO:0000256" key="4">
    <source>
        <dbReference type="SAM" id="MobiDB-lite"/>
    </source>
</evidence>
<proteinExistence type="predicted"/>
<evidence type="ECO:0000313" key="7">
    <source>
        <dbReference type="Proteomes" id="UP001195483"/>
    </source>
</evidence>
<feature type="DNA-binding region" description="Fork-head" evidence="3">
    <location>
        <begin position="251"/>
        <end position="332"/>
    </location>
</feature>
<dbReference type="PROSITE" id="PS00658">
    <property type="entry name" value="FORK_HEAD_2"/>
    <property type="match status" value="1"/>
</dbReference>
<evidence type="ECO:0000313" key="6">
    <source>
        <dbReference type="EMBL" id="KAK3581527.1"/>
    </source>
</evidence>
<dbReference type="Gene3D" id="1.10.10.10">
    <property type="entry name" value="Winged helix-like DNA-binding domain superfamily/Winged helix DNA-binding domain"/>
    <property type="match status" value="1"/>
</dbReference>
<dbReference type="SMART" id="SM00339">
    <property type="entry name" value="FH"/>
    <property type="match status" value="1"/>
</dbReference>
<evidence type="ECO:0000256" key="3">
    <source>
        <dbReference type="PROSITE-ProRule" id="PRU00089"/>
    </source>
</evidence>
<dbReference type="PANTHER" id="PTHR11829:SF343">
    <property type="entry name" value="FORK-HEAD DOMAIN-CONTAINING PROTEIN"/>
    <property type="match status" value="1"/>
</dbReference>
<dbReference type="InterPro" id="IPR036390">
    <property type="entry name" value="WH_DNA-bd_sf"/>
</dbReference>
<dbReference type="Proteomes" id="UP001195483">
    <property type="component" value="Unassembled WGS sequence"/>
</dbReference>
<dbReference type="InterPro" id="IPR036388">
    <property type="entry name" value="WH-like_DNA-bd_sf"/>
</dbReference>
<gene>
    <name evidence="6" type="ORF">CHS0354_031869</name>
</gene>
<dbReference type="GO" id="GO:0005634">
    <property type="term" value="C:nucleus"/>
    <property type="evidence" value="ECO:0007669"/>
    <property type="project" value="UniProtKB-SubCell"/>
</dbReference>
<protein>
    <recommendedName>
        <fullName evidence="5">Fork-head domain-containing protein</fullName>
    </recommendedName>
</protein>
<reference evidence="6" key="2">
    <citation type="journal article" date="2021" name="Genome Biol. Evol.">
        <title>Developing a high-quality reference genome for a parasitic bivalve with doubly uniparental inheritance (Bivalvia: Unionida).</title>
        <authorList>
            <person name="Smith C.H."/>
        </authorList>
    </citation>
    <scope>NUCLEOTIDE SEQUENCE</scope>
    <source>
        <strain evidence="6">CHS0354</strain>
        <tissue evidence="6">Mantle</tissue>
    </source>
</reference>
<dbReference type="AlphaFoldDB" id="A0AAE0RXH9"/>